<gene>
    <name evidence="4" type="ORF">DMA12_31450</name>
</gene>
<protein>
    <submittedName>
        <fullName evidence="4">LuxR family transcriptional regulator</fullName>
    </submittedName>
</protein>
<dbReference type="InterPro" id="IPR039420">
    <property type="entry name" value="WalR-like"/>
</dbReference>
<feature type="domain" description="PAS" evidence="3">
    <location>
        <begin position="10"/>
        <end position="56"/>
    </location>
</feature>
<dbReference type="InterPro" id="IPR013767">
    <property type="entry name" value="PAS_fold"/>
</dbReference>
<dbReference type="SUPFAM" id="SSF46894">
    <property type="entry name" value="C-terminal effector domain of the bipartite response regulators"/>
    <property type="match status" value="1"/>
</dbReference>
<dbReference type="PANTHER" id="PTHR43214">
    <property type="entry name" value="TWO-COMPONENT RESPONSE REGULATOR"/>
    <property type="match status" value="1"/>
</dbReference>
<evidence type="ECO:0000256" key="1">
    <source>
        <dbReference type="ARBA" id="ARBA00023125"/>
    </source>
</evidence>
<keyword evidence="1" id="KW-0238">DNA-binding</keyword>
<dbReference type="Gene3D" id="1.10.10.10">
    <property type="entry name" value="Winged helix-like DNA-binding domain superfamily/Winged helix DNA-binding domain"/>
    <property type="match status" value="1"/>
</dbReference>
<dbReference type="Proteomes" id="UP000286716">
    <property type="component" value="Unassembled WGS sequence"/>
</dbReference>
<accession>A0A428W710</accession>
<dbReference type="SUPFAM" id="SSF55785">
    <property type="entry name" value="PYP-like sensor domain (PAS domain)"/>
    <property type="match status" value="1"/>
</dbReference>
<dbReference type="GO" id="GO:0006355">
    <property type="term" value="P:regulation of DNA-templated transcription"/>
    <property type="evidence" value="ECO:0007669"/>
    <property type="project" value="InterPro"/>
</dbReference>
<evidence type="ECO:0000313" key="4">
    <source>
        <dbReference type="EMBL" id="RSM38905.1"/>
    </source>
</evidence>
<dbReference type="SMART" id="SM00421">
    <property type="entry name" value="HTH_LUXR"/>
    <property type="match status" value="1"/>
</dbReference>
<dbReference type="InterPro" id="IPR000014">
    <property type="entry name" value="PAS"/>
</dbReference>
<dbReference type="EMBL" id="QHHU01000053">
    <property type="protein sequence ID" value="RSM38905.1"/>
    <property type="molecule type" value="Genomic_DNA"/>
</dbReference>
<dbReference type="Pfam" id="PF00196">
    <property type="entry name" value="GerE"/>
    <property type="match status" value="1"/>
</dbReference>
<dbReference type="PROSITE" id="PS50112">
    <property type="entry name" value="PAS"/>
    <property type="match status" value="1"/>
</dbReference>
<dbReference type="InterPro" id="IPR035965">
    <property type="entry name" value="PAS-like_dom_sf"/>
</dbReference>
<dbReference type="OrthoDB" id="46486at2"/>
<name>A0A428W710_AMYBA</name>
<dbReference type="AlphaFoldDB" id="A0A428W710"/>
<dbReference type="GO" id="GO:0003677">
    <property type="term" value="F:DNA binding"/>
    <property type="evidence" value="ECO:0007669"/>
    <property type="project" value="UniProtKB-KW"/>
</dbReference>
<comment type="caution">
    <text evidence="4">The sequence shown here is derived from an EMBL/GenBank/DDBJ whole genome shotgun (WGS) entry which is preliminary data.</text>
</comment>
<dbReference type="Gene3D" id="3.30.450.20">
    <property type="entry name" value="PAS domain"/>
    <property type="match status" value="1"/>
</dbReference>
<dbReference type="Pfam" id="PF00989">
    <property type="entry name" value="PAS"/>
    <property type="match status" value="1"/>
</dbReference>
<evidence type="ECO:0000259" key="2">
    <source>
        <dbReference type="PROSITE" id="PS50043"/>
    </source>
</evidence>
<dbReference type="PROSITE" id="PS50043">
    <property type="entry name" value="HTH_LUXR_2"/>
    <property type="match status" value="1"/>
</dbReference>
<dbReference type="InterPro" id="IPR036388">
    <property type="entry name" value="WH-like_DNA-bd_sf"/>
</dbReference>
<organism evidence="4 5">
    <name type="scientific">Amycolatopsis balhimycina DSM 5908</name>
    <dbReference type="NCBI Taxonomy" id="1081091"/>
    <lineage>
        <taxon>Bacteria</taxon>
        <taxon>Bacillati</taxon>
        <taxon>Actinomycetota</taxon>
        <taxon>Actinomycetes</taxon>
        <taxon>Pseudonocardiales</taxon>
        <taxon>Pseudonocardiaceae</taxon>
        <taxon>Amycolatopsis</taxon>
    </lineage>
</organism>
<sequence>MASLLPDLTVVAANDEFFEQFGRSSADVCGRGLYELLHPGTQAVLDRHFAGLVKRGHNRFAERVLGMYGPDNLFSGELTAVAVRGETDELSSIVVLVSPDGVIAEEAEVPEQGRRRSRARKALLTELDGRILEGVAAGASTVQLASRLYLSRQGVEYHVGSMLRKLRVSNRPALVSRAYSMGLLAADCWPPRVVPGVVT</sequence>
<evidence type="ECO:0000259" key="3">
    <source>
        <dbReference type="PROSITE" id="PS50112"/>
    </source>
</evidence>
<reference evidence="4 5" key="1">
    <citation type="submission" date="2018-05" db="EMBL/GenBank/DDBJ databases">
        <title>Evolution of GPA BGCs.</title>
        <authorList>
            <person name="Waglechner N."/>
            <person name="Wright G.D."/>
        </authorList>
    </citation>
    <scope>NUCLEOTIDE SEQUENCE [LARGE SCALE GENOMIC DNA]</scope>
    <source>
        <strain evidence="4 5">DSM 5908</strain>
    </source>
</reference>
<proteinExistence type="predicted"/>
<evidence type="ECO:0000313" key="5">
    <source>
        <dbReference type="Proteomes" id="UP000286716"/>
    </source>
</evidence>
<feature type="domain" description="HTH luxR-type" evidence="2">
    <location>
        <begin position="117"/>
        <end position="182"/>
    </location>
</feature>
<dbReference type="PANTHER" id="PTHR43214:SF43">
    <property type="entry name" value="TWO-COMPONENT RESPONSE REGULATOR"/>
    <property type="match status" value="1"/>
</dbReference>
<keyword evidence="5" id="KW-1185">Reference proteome</keyword>
<dbReference type="InterPro" id="IPR016032">
    <property type="entry name" value="Sig_transdc_resp-reg_C-effctor"/>
</dbReference>
<dbReference type="CDD" id="cd00130">
    <property type="entry name" value="PAS"/>
    <property type="match status" value="1"/>
</dbReference>
<dbReference type="InterPro" id="IPR000792">
    <property type="entry name" value="Tscrpt_reg_LuxR_C"/>
</dbReference>